<gene>
    <name evidence="11" type="ORF">IM811_007374</name>
</gene>
<keyword evidence="8" id="KW-0812">Transmembrane</keyword>
<dbReference type="EC" id="3.1.-.-" evidence="8"/>
<proteinExistence type="inferred from homology"/>
<protein>
    <recommendedName>
        <fullName evidence="4 8">GPI inositol-deacylase</fullName>
        <ecNumber evidence="8">3.1.-.-</ecNumber>
    </recommendedName>
</protein>
<evidence type="ECO:0000259" key="10">
    <source>
        <dbReference type="Pfam" id="PF07819"/>
    </source>
</evidence>
<comment type="caution">
    <text evidence="11">The sequence shown here is derived from an EMBL/GenBank/DDBJ whole genome shotgun (WGS) entry which is preliminary data.</text>
</comment>
<keyword evidence="5 8" id="KW-0256">Endoplasmic reticulum</keyword>
<dbReference type="GO" id="GO:0005739">
    <property type="term" value="C:mitochondrion"/>
    <property type="evidence" value="ECO:0007669"/>
    <property type="project" value="UniProtKB-SubCell"/>
</dbReference>
<dbReference type="AlphaFoldDB" id="A0A8H7NIQ7"/>
<dbReference type="GO" id="GO:0005789">
    <property type="term" value="C:endoplasmic reticulum membrane"/>
    <property type="evidence" value="ECO:0007669"/>
    <property type="project" value="UniProtKB-SubCell"/>
</dbReference>
<feature type="transmembrane region" description="Helical" evidence="8">
    <location>
        <begin position="538"/>
        <end position="560"/>
    </location>
</feature>
<evidence type="ECO:0000313" key="11">
    <source>
        <dbReference type="EMBL" id="KAF9756430.1"/>
    </source>
</evidence>
<dbReference type="PANTHER" id="PTHR48182">
    <property type="entry name" value="PROTEIN SERAC1"/>
    <property type="match status" value="1"/>
</dbReference>
<comment type="caution">
    <text evidence="8">Lacks conserved residue(s) required for the propagation of feature annotation.</text>
</comment>
<evidence type="ECO:0000256" key="2">
    <source>
        <dbReference type="ARBA" id="ARBA00004173"/>
    </source>
</evidence>
<dbReference type="InterPro" id="IPR012908">
    <property type="entry name" value="PGAP1-ab_dom-like"/>
</dbReference>
<evidence type="ECO:0000256" key="7">
    <source>
        <dbReference type="ARBA" id="ARBA00023136"/>
    </source>
</evidence>
<reference evidence="11" key="1">
    <citation type="submission" date="2020-10" db="EMBL/GenBank/DDBJ databases">
        <title>High-Quality Genome Resource of Clonostachys rosea strain S41 by Oxford Nanopore Long-Read Sequencing.</title>
        <authorList>
            <person name="Wang H."/>
        </authorList>
    </citation>
    <scope>NUCLEOTIDE SEQUENCE</scope>
    <source>
        <strain evidence="11">S41</strain>
    </source>
</reference>
<dbReference type="SUPFAM" id="SSF53474">
    <property type="entry name" value="alpha/beta-Hydrolases"/>
    <property type="match status" value="1"/>
</dbReference>
<dbReference type="GO" id="GO:0016788">
    <property type="term" value="F:hydrolase activity, acting on ester bonds"/>
    <property type="evidence" value="ECO:0007669"/>
    <property type="project" value="InterPro"/>
</dbReference>
<feature type="domain" description="GPI inositol-deacylase PGAP1-like alpha/beta" evidence="10">
    <location>
        <begin position="35"/>
        <end position="211"/>
    </location>
</feature>
<feature type="region of interest" description="Disordered" evidence="9">
    <location>
        <begin position="1"/>
        <end position="21"/>
    </location>
</feature>
<keyword evidence="8" id="KW-1133">Transmembrane helix</keyword>
<evidence type="ECO:0000313" key="12">
    <source>
        <dbReference type="Proteomes" id="UP000616885"/>
    </source>
</evidence>
<evidence type="ECO:0000256" key="1">
    <source>
        <dbReference type="ARBA" id="ARBA00003496"/>
    </source>
</evidence>
<evidence type="ECO:0000256" key="6">
    <source>
        <dbReference type="ARBA" id="ARBA00023128"/>
    </source>
</evidence>
<dbReference type="InterPro" id="IPR029058">
    <property type="entry name" value="AB_hydrolase_fold"/>
</dbReference>
<keyword evidence="8" id="KW-0653">Protein transport</keyword>
<dbReference type="Proteomes" id="UP000616885">
    <property type="component" value="Unassembled WGS sequence"/>
</dbReference>
<comment type="subcellular location">
    <subcellularLocation>
        <location evidence="8">Endoplasmic reticulum membrane</location>
    </subcellularLocation>
    <subcellularLocation>
        <location evidence="3">Membrane</location>
    </subcellularLocation>
    <subcellularLocation>
        <location evidence="2">Mitochondrion</location>
    </subcellularLocation>
</comment>
<sequence length="573" mass="64740">MKRVFQHRESDDKGDPSERDREPIGLELWYEGQNAQVDIIFIHGLMGNRNKTWQATGSSGSKLDPWPKALLPAKLPKSRIFTFGYDAKVTDTKEFMGKVSAKTLRDHAAELIYSICHQRRASVSSDRSLIFVCHSLGGLVCKEGLLFANQRSDYRQIFQSTRGIIFMGTPHHGSEAASYAQHLTNWMSSMKQVNTKLLEALKKDSEMLENIHDDFCSLIREKRQSSMESAPGIVCFFEELPMRALGYVVSKKSATIPGFACRGIHANHKGMTKFSSENDAGFQSFLEELWGFLPPSARLTVTDLAVCAPKQALNSIGKESDKGKGSCDEEQGFIQPRPSKLTTTALITPVSSIVPFDTELSSLSDVLKVTRPTTGPTTELEDVVDVRYPEFHRNFVSTRRACDGCLCFRTVSRESSMVNLFFLRSSGEKVEIAEHQPSCRFHNQMRTLERSQTVEFRGSWIPLRIAVYLMTTNYNINASINYVKVLGEDAPAWRLYDISLLALCRTDWDAQYGPKFVTELVRHILRLHREGHASISDVYLYGLTSLDMIMIVFFVSLILVRYRCIYDLTDVAI</sequence>
<dbReference type="Pfam" id="PF07819">
    <property type="entry name" value="PGAP1"/>
    <property type="match status" value="1"/>
</dbReference>
<evidence type="ECO:0000256" key="3">
    <source>
        <dbReference type="ARBA" id="ARBA00004370"/>
    </source>
</evidence>
<organism evidence="11 12">
    <name type="scientific">Bionectria ochroleuca</name>
    <name type="common">Gliocladium roseum</name>
    <dbReference type="NCBI Taxonomy" id="29856"/>
    <lineage>
        <taxon>Eukaryota</taxon>
        <taxon>Fungi</taxon>
        <taxon>Dikarya</taxon>
        <taxon>Ascomycota</taxon>
        <taxon>Pezizomycotina</taxon>
        <taxon>Sordariomycetes</taxon>
        <taxon>Hypocreomycetidae</taxon>
        <taxon>Hypocreales</taxon>
        <taxon>Bionectriaceae</taxon>
        <taxon>Clonostachys</taxon>
    </lineage>
</organism>
<keyword evidence="7 8" id="KW-0472">Membrane</keyword>
<evidence type="ECO:0000256" key="5">
    <source>
        <dbReference type="ARBA" id="ARBA00022824"/>
    </source>
</evidence>
<keyword evidence="6" id="KW-0496">Mitochondrion</keyword>
<keyword evidence="8" id="KW-0378">Hydrolase</keyword>
<dbReference type="Gene3D" id="3.40.50.1820">
    <property type="entry name" value="alpha/beta hydrolase"/>
    <property type="match status" value="1"/>
</dbReference>
<evidence type="ECO:0000256" key="9">
    <source>
        <dbReference type="SAM" id="MobiDB-lite"/>
    </source>
</evidence>
<accession>A0A8H7NIQ7</accession>
<comment type="function">
    <text evidence="1 8">Involved in inositol deacylation of GPI-anchored proteins which plays important roles in the quality control and ER-associated degradation of GPI-anchored proteins.</text>
</comment>
<comment type="similarity">
    <text evidence="8">Belongs to the GPI inositol-deacylase family.</text>
</comment>
<dbReference type="EMBL" id="JADCTT010000002">
    <property type="protein sequence ID" value="KAF9756430.1"/>
    <property type="molecule type" value="Genomic_DNA"/>
</dbReference>
<evidence type="ECO:0000256" key="8">
    <source>
        <dbReference type="RuleBase" id="RU365011"/>
    </source>
</evidence>
<evidence type="ECO:0000256" key="4">
    <source>
        <dbReference type="ARBA" id="ARBA00015856"/>
    </source>
</evidence>
<name>A0A8H7NIQ7_BIOOC</name>
<keyword evidence="8" id="KW-0813">Transport</keyword>
<dbReference type="InterPro" id="IPR052374">
    <property type="entry name" value="SERAC1"/>
</dbReference>
<dbReference type="GO" id="GO:0015031">
    <property type="term" value="P:protein transport"/>
    <property type="evidence" value="ECO:0007669"/>
    <property type="project" value="UniProtKB-KW"/>
</dbReference>
<dbReference type="PANTHER" id="PTHR48182:SF2">
    <property type="entry name" value="PROTEIN SERAC1"/>
    <property type="match status" value="1"/>
</dbReference>